<dbReference type="InterPro" id="IPR052171">
    <property type="entry name" value="NHEJ_LigD"/>
</dbReference>
<feature type="region of interest" description="Disordered" evidence="1">
    <location>
        <begin position="316"/>
        <end position="363"/>
    </location>
</feature>
<keyword evidence="4" id="KW-1185">Reference proteome</keyword>
<protein>
    <submittedName>
        <fullName evidence="3">Non-homologous end-joining DNA ligase</fullName>
        <ecNumber evidence="3">6.5.1.1</ecNumber>
    </submittedName>
</protein>
<reference evidence="3" key="1">
    <citation type="submission" date="2022-06" db="EMBL/GenBank/DDBJ databases">
        <title>Ornithinimicrobium JY.X270.</title>
        <authorList>
            <person name="Huang Y."/>
        </authorList>
    </citation>
    <scope>NUCLEOTIDE SEQUENCE</scope>
    <source>
        <strain evidence="3">JY.X270</strain>
    </source>
</reference>
<dbReference type="PANTHER" id="PTHR42705:SF3">
    <property type="entry name" value="ATP-DEPENDENT DNA LIGASE"/>
    <property type="match status" value="1"/>
</dbReference>
<organism evidence="3 4">
    <name type="scientific">Ornithinimicrobium cryptoxanthini</name>
    <dbReference type="NCBI Taxonomy" id="2934161"/>
    <lineage>
        <taxon>Bacteria</taxon>
        <taxon>Bacillati</taxon>
        <taxon>Actinomycetota</taxon>
        <taxon>Actinomycetes</taxon>
        <taxon>Micrococcales</taxon>
        <taxon>Ornithinimicrobiaceae</taxon>
        <taxon>Ornithinimicrobium</taxon>
    </lineage>
</organism>
<dbReference type="Proteomes" id="UP001056535">
    <property type="component" value="Chromosome"/>
</dbReference>
<dbReference type="Gene3D" id="3.90.920.10">
    <property type="entry name" value="DNA primase, PRIM domain"/>
    <property type="match status" value="1"/>
</dbReference>
<dbReference type="InterPro" id="IPR014145">
    <property type="entry name" value="LigD_pol_dom"/>
</dbReference>
<evidence type="ECO:0000313" key="3">
    <source>
        <dbReference type="EMBL" id="USQ77702.1"/>
    </source>
</evidence>
<sequence>MASPQILVVPGPEGEREVRLSSPDKVVWPATDDGGAITKANLAAYLMAVGEPLLRALADRPVTLQRVRDGIEGEVFYSKNPPKGVPEWVRTTMVTYPSGRSHPQLVVDELATAVWAAQMGTVTFHPWPVRSADNDHPDEIRIDLDPEPGLGFTDVVEVARGLRKVMEGVGLTPFVKTTGSRGVHVFAAIEPRLEFLEVRHAVIGVARELERTMPDLVTTSWWKEERGQRVFVDFNQATRDRTLAAAWSPRVLPGGPVSVPMTWEQLGQIGPGELTVRTVPEWLAEHGDAWEDLHAEPGTIDAAYALWEADLERGLGELNFPPDHPKMPGEPRRVQPSRKRHDLPDPEDRPAPRRARASTDQAD</sequence>
<keyword evidence="3" id="KW-0436">Ligase</keyword>
<dbReference type="EC" id="6.5.1.1" evidence="3"/>
<dbReference type="GO" id="GO:0003910">
    <property type="term" value="F:DNA ligase (ATP) activity"/>
    <property type="evidence" value="ECO:0007669"/>
    <property type="project" value="UniProtKB-EC"/>
</dbReference>
<proteinExistence type="predicted"/>
<dbReference type="PANTHER" id="PTHR42705">
    <property type="entry name" value="BIFUNCTIONAL NON-HOMOLOGOUS END JOINING PROTEIN LIGD"/>
    <property type="match status" value="1"/>
</dbReference>
<feature type="compositionally biased region" description="Basic and acidic residues" evidence="1">
    <location>
        <begin position="342"/>
        <end position="351"/>
    </location>
</feature>
<accession>A0ABY4YM76</accession>
<evidence type="ECO:0000256" key="1">
    <source>
        <dbReference type="SAM" id="MobiDB-lite"/>
    </source>
</evidence>
<evidence type="ECO:0000259" key="2">
    <source>
        <dbReference type="Pfam" id="PF21686"/>
    </source>
</evidence>
<feature type="compositionally biased region" description="Basic and acidic residues" evidence="1">
    <location>
        <begin position="323"/>
        <end position="333"/>
    </location>
</feature>
<dbReference type="NCBIfam" id="TIGR02778">
    <property type="entry name" value="ligD_pol"/>
    <property type="match status" value="1"/>
</dbReference>
<dbReference type="EMBL" id="CP099490">
    <property type="protein sequence ID" value="USQ77702.1"/>
    <property type="molecule type" value="Genomic_DNA"/>
</dbReference>
<dbReference type="Pfam" id="PF21686">
    <property type="entry name" value="LigD_Prim-Pol"/>
    <property type="match status" value="1"/>
</dbReference>
<dbReference type="RefSeq" id="WP_252623131.1">
    <property type="nucleotide sequence ID" value="NZ_CP099490.1"/>
</dbReference>
<feature type="domain" description="DNA ligase D polymerase" evidence="2">
    <location>
        <begin position="38"/>
        <end position="290"/>
    </location>
</feature>
<name>A0ABY4YM76_9MICO</name>
<evidence type="ECO:0000313" key="4">
    <source>
        <dbReference type="Proteomes" id="UP001056535"/>
    </source>
</evidence>
<gene>
    <name evidence="3" type="primary">ligD</name>
    <name evidence="3" type="ORF">NF557_07325</name>
</gene>